<dbReference type="GeneID" id="11496982"/>
<feature type="region of interest" description="Disordered" evidence="1">
    <location>
        <begin position="37"/>
        <end position="359"/>
    </location>
</feature>
<feature type="compositionally biased region" description="Polar residues" evidence="1">
    <location>
        <begin position="431"/>
        <end position="446"/>
    </location>
</feature>
<dbReference type="STRING" id="1071378.G0WCY3"/>
<dbReference type="OrthoDB" id="3993315at2759"/>
<keyword evidence="3" id="KW-1185">Reference proteome</keyword>
<dbReference type="RefSeq" id="XP_003670887.1">
    <property type="nucleotide sequence ID" value="XM_003670839.1"/>
</dbReference>
<feature type="compositionally biased region" description="Acidic residues" evidence="1">
    <location>
        <begin position="138"/>
        <end position="151"/>
    </location>
</feature>
<proteinExistence type="predicted"/>
<gene>
    <name evidence="2" type="primary">NDAI0F03260</name>
    <name evidence="2" type="ordered locus">NDAI_0F03260</name>
</gene>
<feature type="compositionally biased region" description="Acidic residues" evidence="1">
    <location>
        <begin position="256"/>
        <end position="293"/>
    </location>
</feature>
<feature type="region of interest" description="Disordered" evidence="1">
    <location>
        <begin position="373"/>
        <end position="579"/>
    </location>
</feature>
<name>G0WCY3_NAUDC</name>
<feature type="compositionally biased region" description="Polar residues" evidence="1">
    <location>
        <begin position="531"/>
        <end position="553"/>
    </location>
</feature>
<feature type="compositionally biased region" description="Basic and acidic residues" evidence="1">
    <location>
        <begin position="347"/>
        <end position="359"/>
    </location>
</feature>
<evidence type="ECO:0000313" key="3">
    <source>
        <dbReference type="Proteomes" id="UP000000689"/>
    </source>
</evidence>
<evidence type="ECO:0000256" key="1">
    <source>
        <dbReference type="SAM" id="MobiDB-lite"/>
    </source>
</evidence>
<dbReference type="AlphaFoldDB" id="G0WCY3"/>
<protein>
    <submittedName>
        <fullName evidence="2">Uncharacterized protein</fullName>
    </submittedName>
</protein>
<feature type="compositionally biased region" description="Low complexity" evidence="1">
    <location>
        <begin position="447"/>
        <end position="460"/>
    </location>
</feature>
<dbReference type="KEGG" id="ndi:NDAI_0F03260"/>
<dbReference type="Proteomes" id="UP000000689">
    <property type="component" value="Chromosome 6"/>
</dbReference>
<feature type="compositionally biased region" description="Acidic residues" evidence="1">
    <location>
        <begin position="103"/>
        <end position="130"/>
    </location>
</feature>
<evidence type="ECO:0000313" key="2">
    <source>
        <dbReference type="EMBL" id="CCD25644.1"/>
    </source>
</evidence>
<feature type="compositionally biased region" description="Acidic residues" evidence="1">
    <location>
        <begin position="54"/>
        <end position="65"/>
    </location>
</feature>
<accession>G0WCY3</accession>
<feature type="compositionally biased region" description="Basic and acidic residues" evidence="1">
    <location>
        <begin position="294"/>
        <end position="322"/>
    </location>
</feature>
<sequence length="665" mass="74469">MGLDEEKLKKRLSQIEIDIDEMNAMIDENLQLNKPFVEGNINHADGSDSNNREETEENNQEDEALPEQNIDPQEDDDSETAVPEIDVDIATDSNNQMKPVDTQETDAWEDEEKKEEEIEFEKEEAEEEEKHDEAITEANEELNEGDFEDVVSETKSQPATGEALPVDGNERDTQIPDSQSQETEQPEKSLDSSSVNGENAEDIDRDESYEYEEVTVTDSEEDGEPEAESEQQQKVDATKLILPQSYTKDGNVKQDLEDDEETTDDDSYEYEEVTVTDSDEAAIGQGEEDEAEEQSSKDEEAKKSDPESNDHENNEKTPEKEATPILAKTVDNITPSDVGAPLPEDNEAPRAKDSGVDLSLKLEPEVLLAARDAKKTLPITNPFSSSSRKSVETEAESSIAPANQEPEPNSVPSPSPVLTHQGKVLEMQKRLFQQSPELQTPANFEDNNNPSRSIRSNNNSFTTREKLPKNSHFNDNNIDLNNESKIHLPKKATSSQNAKPKSDITSPVIGGKPLVDNNGTRRPTNPFRVVSISSDKNSGNNSRKSSQPNSRISSIEREAPTSSSNRSMESEEEDGDSITKIQNKYDQLVLKCTKLQKEIDYLTKMNHQGTLSIDDTKKLSKALEKLQEYLDQKMKEKYEVGVLLSRRLRREINSGGNGEFWIGRK</sequence>
<feature type="compositionally biased region" description="Polar residues" evidence="1">
    <location>
        <begin position="492"/>
        <end position="505"/>
    </location>
</feature>
<reference evidence="2 3" key="1">
    <citation type="journal article" date="2011" name="Proc. Natl. Acad. Sci. U.S.A.">
        <title>Evolutionary erosion of yeast sex chromosomes by mating-type switching accidents.</title>
        <authorList>
            <person name="Gordon J.L."/>
            <person name="Armisen D."/>
            <person name="Proux-Wera E."/>
            <person name="Oheigeartaigh S.S."/>
            <person name="Byrne K.P."/>
            <person name="Wolfe K.H."/>
        </authorList>
    </citation>
    <scope>NUCLEOTIDE SEQUENCE [LARGE SCALE GENOMIC DNA]</scope>
    <source>
        <strain evidence="3">ATCC 10597 / BCRC 20456 / CBS 421 / NBRC 0211 / NRRL Y-12639</strain>
    </source>
</reference>
<dbReference type="eggNOG" id="ENOG502S1ET">
    <property type="taxonomic scope" value="Eukaryota"/>
</dbReference>
<organism evidence="2 3">
    <name type="scientific">Naumovozyma dairenensis (strain ATCC 10597 / BCRC 20456 / CBS 421 / NBRC 0211 / NRRL Y-12639)</name>
    <name type="common">Saccharomyces dairenensis</name>
    <dbReference type="NCBI Taxonomy" id="1071378"/>
    <lineage>
        <taxon>Eukaryota</taxon>
        <taxon>Fungi</taxon>
        <taxon>Dikarya</taxon>
        <taxon>Ascomycota</taxon>
        <taxon>Saccharomycotina</taxon>
        <taxon>Saccharomycetes</taxon>
        <taxon>Saccharomycetales</taxon>
        <taxon>Saccharomycetaceae</taxon>
        <taxon>Naumovozyma</taxon>
    </lineage>
</organism>
<feature type="compositionally biased region" description="Polar residues" evidence="1">
    <location>
        <begin position="378"/>
        <end position="388"/>
    </location>
</feature>
<dbReference type="EMBL" id="HE580272">
    <property type="protein sequence ID" value="CCD25644.1"/>
    <property type="molecule type" value="Genomic_DNA"/>
</dbReference>
<feature type="compositionally biased region" description="Polar residues" evidence="1">
    <location>
        <begin position="471"/>
        <end position="483"/>
    </location>
</feature>
<dbReference type="HOGENOM" id="CLU_412816_0_0_1"/>
<feature type="compositionally biased region" description="Acidic residues" evidence="1">
    <location>
        <begin position="199"/>
        <end position="229"/>
    </location>
</feature>
<dbReference type="OMA" id="NTAPREF"/>
<feature type="compositionally biased region" description="Acidic residues" evidence="1">
    <location>
        <begin position="72"/>
        <end position="89"/>
    </location>
</feature>